<dbReference type="CDD" id="cd04778">
    <property type="entry name" value="HTH_MerR-like_sg2"/>
    <property type="match status" value="1"/>
</dbReference>
<dbReference type="Proteomes" id="UP000572051">
    <property type="component" value="Unassembled WGS sequence"/>
</dbReference>
<dbReference type="AlphaFoldDB" id="A0A7Z0EKN3"/>
<dbReference type="SMART" id="SM00422">
    <property type="entry name" value="HTH_MERR"/>
    <property type="match status" value="1"/>
</dbReference>
<evidence type="ECO:0000313" key="4">
    <source>
        <dbReference type="Proteomes" id="UP000572051"/>
    </source>
</evidence>
<protein>
    <submittedName>
        <fullName evidence="3">DNA-binding transcriptional MerR regulator</fullName>
    </submittedName>
</protein>
<evidence type="ECO:0000259" key="2">
    <source>
        <dbReference type="PROSITE" id="PS50937"/>
    </source>
</evidence>
<reference evidence="3 4" key="1">
    <citation type="submission" date="2020-07" db="EMBL/GenBank/DDBJ databases">
        <title>Sequencing the genomes of 1000 actinobacteria strains.</title>
        <authorList>
            <person name="Klenk H.-P."/>
        </authorList>
    </citation>
    <scope>NUCLEOTIDE SEQUENCE [LARGE SCALE GENOMIC DNA]</scope>
    <source>
        <strain evidence="3 4">DSM 44442</strain>
    </source>
</reference>
<dbReference type="InterPro" id="IPR000551">
    <property type="entry name" value="MerR-type_HTH_dom"/>
</dbReference>
<dbReference type="EMBL" id="JACCFS010000001">
    <property type="protein sequence ID" value="NYJ33809.1"/>
    <property type="molecule type" value="Genomic_DNA"/>
</dbReference>
<dbReference type="PANTHER" id="PTHR30204:SF93">
    <property type="entry name" value="HTH MERR-TYPE DOMAIN-CONTAINING PROTEIN"/>
    <property type="match status" value="1"/>
</dbReference>
<sequence length="261" mass="28978">MAEYRIDELARLADTTVRNVRVYQDRGLLAPPRRQGRVGIYSEAHLARLRLIGQLLRRGYTFANIGEMFQVWERGGDLSEILGFESAIGDAWTDEIADYITLGDLRELFGKGVTPRTIKRSLDLGVLERDGLRFRVPSPRLLHAGVELVRLGMSVDSVLDIAENLRDKVGHVAEHMVRLVADHIIAEHTPGTVVQSDETAEIAELIRRVRPLAQQAVDAVLAQAMADHLNDVMGEHFAQAMEHLRGEKDLQRGAGGPPPSS</sequence>
<dbReference type="GO" id="GO:0003677">
    <property type="term" value="F:DNA binding"/>
    <property type="evidence" value="ECO:0007669"/>
    <property type="project" value="UniProtKB-KW"/>
</dbReference>
<proteinExistence type="predicted"/>
<dbReference type="PRINTS" id="PR00040">
    <property type="entry name" value="HTHMERR"/>
</dbReference>
<organism evidence="3 4">
    <name type="scientific">Nocardiopsis aegyptia</name>
    <dbReference type="NCBI Taxonomy" id="220378"/>
    <lineage>
        <taxon>Bacteria</taxon>
        <taxon>Bacillati</taxon>
        <taxon>Actinomycetota</taxon>
        <taxon>Actinomycetes</taxon>
        <taxon>Streptosporangiales</taxon>
        <taxon>Nocardiopsidaceae</taxon>
        <taxon>Nocardiopsis</taxon>
    </lineage>
</organism>
<dbReference type="PROSITE" id="PS50937">
    <property type="entry name" value="HTH_MERR_2"/>
    <property type="match status" value="1"/>
</dbReference>
<dbReference type="Pfam" id="PF13411">
    <property type="entry name" value="MerR_1"/>
    <property type="match status" value="1"/>
</dbReference>
<keyword evidence="1 3" id="KW-0238">DNA-binding</keyword>
<accession>A0A7Z0EKN3</accession>
<evidence type="ECO:0000313" key="3">
    <source>
        <dbReference type="EMBL" id="NYJ33809.1"/>
    </source>
</evidence>
<keyword evidence="4" id="KW-1185">Reference proteome</keyword>
<dbReference type="GO" id="GO:0003700">
    <property type="term" value="F:DNA-binding transcription factor activity"/>
    <property type="evidence" value="ECO:0007669"/>
    <property type="project" value="InterPro"/>
</dbReference>
<dbReference type="InterPro" id="IPR009061">
    <property type="entry name" value="DNA-bd_dom_put_sf"/>
</dbReference>
<dbReference type="PANTHER" id="PTHR30204">
    <property type="entry name" value="REDOX-CYCLING DRUG-SENSING TRANSCRIPTIONAL ACTIVATOR SOXR"/>
    <property type="match status" value="1"/>
</dbReference>
<gene>
    <name evidence="3" type="ORF">HNR10_001690</name>
</gene>
<dbReference type="InterPro" id="IPR047057">
    <property type="entry name" value="MerR_fam"/>
</dbReference>
<feature type="domain" description="HTH merR-type" evidence="2">
    <location>
        <begin position="3"/>
        <end position="71"/>
    </location>
</feature>
<comment type="caution">
    <text evidence="3">The sequence shown here is derived from an EMBL/GenBank/DDBJ whole genome shotgun (WGS) entry which is preliminary data.</text>
</comment>
<dbReference type="Gene3D" id="1.10.1660.10">
    <property type="match status" value="1"/>
</dbReference>
<dbReference type="SUPFAM" id="SSF46955">
    <property type="entry name" value="Putative DNA-binding domain"/>
    <property type="match status" value="1"/>
</dbReference>
<name>A0A7Z0EKN3_9ACTN</name>
<evidence type="ECO:0000256" key="1">
    <source>
        <dbReference type="ARBA" id="ARBA00023125"/>
    </source>
</evidence>
<dbReference type="RefSeq" id="WP_179822173.1">
    <property type="nucleotide sequence ID" value="NZ_JACCFS010000001.1"/>
</dbReference>